<dbReference type="EMBL" id="JYNY01000296">
    <property type="protein sequence ID" value="KJJ84677.1"/>
    <property type="molecule type" value="Genomic_DNA"/>
</dbReference>
<dbReference type="Proteomes" id="UP000033428">
    <property type="component" value="Unassembled WGS sequence"/>
</dbReference>
<protein>
    <submittedName>
        <fullName evidence="2">Transposase IS4 family protein</fullName>
    </submittedName>
</protein>
<feature type="non-terminal residue" evidence="2">
    <location>
        <position position="181"/>
    </location>
</feature>
<evidence type="ECO:0000313" key="3">
    <source>
        <dbReference type="Proteomes" id="UP000033428"/>
    </source>
</evidence>
<dbReference type="PANTHER" id="PTHR33258:SF1">
    <property type="entry name" value="TRANSPOSASE INSL FOR INSERTION SEQUENCE ELEMENT IS186A-RELATED"/>
    <property type="match status" value="1"/>
</dbReference>
<gene>
    <name evidence="2" type="ORF">OMAG_001453</name>
</gene>
<dbReference type="Pfam" id="PF14294">
    <property type="entry name" value="DUF4372"/>
    <property type="match status" value="1"/>
</dbReference>
<evidence type="ECO:0000259" key="1">
    <source>
        <dbReference type="Pfam" id="PF14294"/>
    </source>
</evidence>
<sequence>MANYSTVFNQLLALIPRYYFERFVNSFNGDRYVKALKCWNQLGSLLYAQASGKKSLREIVNGLEINNSKLYHLGLSPVKRSTLADANKIRSYQIYESLFYKILSQCKDLTPKHKFRFKNPLYTIDASTIDVCLATFSWAKFRTKKGAVKIHCLFDHSGDIPDFAVITEGNISDIRIAKDKL</sequence>
<accession>A0A0F0CN49</accession>
<evidence type="ECO:0000313" key="2">
    <source>
        <dbReference type="EMBL" id="KJJ84677.1"/>
    </source>
</evidence>
<dbReference type="AlphaFoldDB" id="A0A0F0CN49"/>
<comment type="caution">
    <text evidence="2">The sequence shown here is derived from an EMBL/GenBank/DDBJ whole genome shotgun (WGS) entry which is preliminary data.</text>
</comment>
<organism evidence="2 3">
    <name type="scientific">Candidatus Omnitrophus magneticus</name>
    <dbReference type="NCBI Taxonomy" id="1609969"/>
    <lineage>
        <taxon>Bacteria</taxon>
        <taxon>Pseudomonadati</taxon>
        <taxon>Candidatus Omnitrophota</taxon>
        <taxon>Candidatus Omnitrophus</taxon>
    </lineage>
</organism>
<dbReference type="InterPro" id="IPR025399">
    <property type="entry name" value="DUF4372"/>
</dbReference>
<reference evidence="2 3" key="1">
    <citation type="submission" date="2015-02" db="EMBL/GenBank/DDBJ databases">
        <title>Single-cell genomics of uncultivated deep-branching MTB reveals a conserved set of magnetosome genes.</title>
        <authorList>
            <person name="Kolinko S."/>
            <person name="Richter M."/>
            <person name="Glockner F.O."/>
            <person name="Brachmann A."/>
            <person name="Schuler D."/>
        </authorList>
    </citation>
    <scope>NUCLEOTIDE SEQUENCE [LARGE SCALE GENOMIC DNA]</scope>
    <source>
        <strain evidence="2">SKK-01</strain>
    </source>
</reference>
<keyword evidence="3" id="KW-1185">Reference proteome</keyword>
<proteinExistence type="predicted"/>
<dbReference type="PANTHER" id="PTHR33258">
    <property type="entry name" value="TRANSPOSASE INSL FOR INSERTION SEQUENCE ELEMENT IS186A-RELATED"/>
    <property type="match status" value="1"/>
</dbReference>
<name>A0A0F0CN49_9BACT</name>
<feature type="domain" description="DUF4372" evidence="1">
    <location>
        <begin position="5"/>
        <end position="75"/>
    </location>
</feature>